<keyword evidence="1" id="KW-0812">Transmembrane</keyword>
<feature type="transmembrane region" description="Helical" evidence="1">
    <location>
        <begin position="88"/>
        <end position="108"/>
    </location>
</feature>
<dbReference type="InterPro" id="IPR034804">
    <property type="entry name" value="SQR/QFR_C/D"/>
</dbReference>
<reference evidence="2 3" key="1">
    <citation type="submission" date="2019-02" db="EMBL/GenBank/DDBJ databases">
        <authorList>
            <person name="Goldberg S.R."/>
            <person name="Haltli B.A."/>
            <person name="Correa H."/>
            <person name="Russell K.G."/>
        </authorList>
    </citation>
    <scope>NUCLEOTIDE SEQUENCE [LARGE SCALE GENOMIC DNA]</scope>
    <source>
        <strain evidence="2 3">JCM 16186</strain>
    </source>
</reference>
<evidence type="ECO:0008006" key="4">
    <source>
        <dbReference type="Google" id="ProtNLM"/>
    </source>
</evidence>
<name>A0ABW9RJP9_9BACT</name>
<evidence type="ECO:0000256" key="1">
    <source>
        <dbReference type="SAM" id="Phobius"/>
    </source>
</evidence>
<keyword evidence="1" id="KW-1133">Transmembrane helix</keyword>
<evidence type="ECO:0000313" key="2">
    <source>
        <dbReference type="EMBL" id="MTI24238.1"/>
    </source>
</evidence>
<gene>
    <name evidence="2" type="ORF">E1163_04700</name>
</gene>
<feature type="transmembrane region" description="Helical" evidence="1">
    <location>
        <begin position="167"/>
        <end position="184"/>
    </location>
</feature>
<accession>A0ABW9RJP9</accession>
<dbReference type="Proteomes" id="UP000798808">
    <property type="component" value="Unassembled WGS sequence"/>
</dbReference>
<dbReference type="RefSeq" id="WP_155170028.1">
    <property type="nucleotide sequence ID" value="NZ_BAAAFL010000012.1"/>
</dbReference>
<feature type="transmembrane region" description="Helical" evidence="1">
    <location>
        <begin position="48"/>
        <end position="68"/>
    </location>
</feature>
<protein>
    <recommendedName>
        <fullName evidence="4">DUF4405 domain-containing protein</fullName>
    </recommendedName>
</protein>
<organism evidence="2 3">
    <name type="scientific">Fulvivirga kasyanovii</name>
    <dbReference type="NCBI Taxonomy" id="396812"/>
    <lineage>
        <taxon>Bacteria</taxon>
        <taxon>Pseudomonadati</taxon>
        <taxon>Bacteroidota</taxon>
        <taxon>Cytophagia</taxon>
        <taxon>Cytophagales</taxon>
        <taxon>Fulvivirgaceae</taxon>
        <taxon>Fulvivirga</taxon>
    </lineage>
</organism>
<proteinExistence type="predicted"/>
<dbReference type="SUPFAM" id="SSF81343">
    <property type="entry name" value="Fumarate reductase respiratory complex transmembrane subunits"/>
    <property type="match status" value="1"/>
</dbReference>
<sequence length="203" mass="23413">MRRIHYLSGIILTIFIGLHLFNHITAIWGADTHIKMMSILRHFYRNLFAEMVLLAAVFVQMFSGFTLFRRYRKYTTSKYEKLHLWSGLYMAVFLTIHLSAIFIGRIVLHLDTNFYFGVAGLNAFPYNLFFIPYYGLAIFSFFGHLAAIHHKKMNRFILGISPSRQSGLILVVGVALTVLIFYGLTNQFQGVTVPTEYEVLIGK</sequence>
<feature type="transmembrane region" description="Helical" evidence="1">
    <location>
        <begin position="128"/>
        <end position="147"/>
    </location>
</feature>
<evidence type="ECO:0000313" key="3">
    <source>
        <dbReference type="Proteomes" id="UP000798808"/>
    </source>
</evidence>
<keyword evidence="3" id="KW-1185">Reference proteome</keyword>
<dbReference type="EMBL" id="SMLW01000386">
    <property type="protein sequence ID" value="MTI24238.1"/>
    <property type="molecule type" value="Genomic_DNA"/>
</dbReference>
<keyword evidence="1" id="KW-0472">Membrane</keyword>
<comment type="caution">
    <text evidence="2">The sequence shown here is derived from an EMBL/GenBank/DDBJ whole genome shotgun (WGS) entry which is preliminary data.</text>
</comment>
<feature type="transmembrane region" description="Helical" evidence="1">
    <location>
        <begin position="7"/>
        <end position="28"/>
    </location>
</feature>